<dbReference type="InterPro" id="IPR040131">
    <property type="entry name" value="MnmG_N"/>
</dbReference>
<keyword evidence="6" id="KW-0819">tRNA processing</keyword>
<keyword evidence="8" id="KW-0520">NAD</keyword>
<comment type="subunit">
    <text evidence="9">Homodimer. Heterotetramer of two MnmE and two MnmG subunits.</text>
</comment>
<dbReference type="PATRIC" id="fig|1427984.3.peg.556"/>
<dbReference type="InterPro" id="IPR004416">
    <property type="entry name" value="MnmG"/>
</dbReference>
<comment type="function">
    <text evidence="2">NAD-binding protein involved in the addition of a carboxymethylaminomethyl (cmnm) group at the wobble position (U34) of certain tRNAs, forming tRNA-cmnm(5)s(2)U34.</text>
</comment>
<comment type="cofactor">
    <cofactor evidence="1">
        <name>FAD</name>
        <dbReference type="ChEBI" id="CHEBI:57692"/>
    </cofactor>
</comment>
<dbReference type="InterPro" id="IPR047001">
    <property type="entry name" value="MnmG_C_subdom"/>
</dbReference>
<dbReference type="PANTHER" id="PTHR11806:SF0">
    <property type="entry name" value="PROTEIN MTO1 HOMOLOG, MITOCHONDRIAL"/>
    <property type="match status" value="1"/>
</dbReference>
<evidence type="ECO:0000256" key="9">
    <source>
        <dbReference type="ARBA" id="ARBA00025948"/>
    </source>
</evidence>
<evidence type="ECO:0000259" key="12">
    <source>
        <dbReference type="SMART" id="SM01228"/>
    </source>
</evidence>
<dbReference type="InterPro" id="IPR026904">
    <property type="entry name" value="MnmG_C"/>
</dbReference>
<dbReference type="OrthoDB" id="9815560at2"/>
<dbReference type="KEGG" id="hcr:X271_00592"/>
<keyword evidence="7" id="KW-0274">FAD</keyword>
<dbReference type="RefSeq" id="WP_038462293.1">
    <property type="nucleotide sequence ID" value="NZ_CP006932.1"/>
</dbReference>
<protein>
    <recommendedName>
        <fullName evidence="4">tRNA uridine 5-carboxymethylaminomethyl modification enzyme MnmG</fullName>
    </recommendedName>
    <alternativeName>
        <fullName evidence="10">Glucose-inhibited division protein A</fullName>
    </alternativeName>
</protein>
<dbReference type="SMART" id="SM01228">
    <property type="entry name" value="GIDA_assoc_3"/>
    <property type="match status" value="1"/>
</dbReference>
<dbReference type="STRING" id="1427984.X271_00592"/>
<dbReference type="eggNOG" id="COG0445">
    <property type="taxonomic scope" value="Bacteria"/>
</dbReference>
<organism evidence="13 14">
    <name type="scientific">Candidatus Hepatoplasma crinochetorum Av</name>
    <dbReference type="NCBI Taxonomy" id="1427984"/>
    <lineage>
        <taxon>Bacteria</taxon>
        <taxon>Bacillati</taxon>
        <taxon>Mycoplasmatota</taxon>
        <taxon>Mollicutes</taxon>
        <taxon>Candidatus Hepatoplasmataceae</taxon>
        <taxon>Candidatus Hepatoplasma</taxon>
    </lineage>
</organism>
<proteinExistence type="inferred from homology"/>
<evidence type="ECO:0000256" key="10">
    <source>
        <dbReference type="ARBA" id="ARBA00031800"/>
    </source>
</evidence>
<dbReference type="Pfam" id="PF21680">
    <property type="entry name" value="GIDA_C_1st"/>
    <property type="match status" value="1"/>
</dbReference>
<evidence type="ECO:0000256" key="3">
    <source>
        <dbReference type="ARBA" id="ARBA00007653"/>
    </source>
</evidence>
<evidence type="ECO:0000256" key="1">
    <source>
        <dbReference type="ARBA" id="ARBA00001974"/>
    </source>
</evidence>
<keyword evidence="14" id="KW-1185">Reference proteome</keyword>
<comment type="similarity">
    <text evidence="3">Belongs to the MnmG family.</text>
</comment>
<feature type="coiled-coil region" evidence="11">
    <location>
        <begin position="476"/>
        <end position="503"/>
    </location>
</feature>
<reference evidence="13 14" key="1">
    <citation type="journal article" date="2014" name="Genome Biol. Evol.">
        <title>Phylogenomics of "Candidatus Hepatoplasma crinochetorum," a Lineage of Mollicutes Associated with Noninsect Arthropods.</title>
        <authorList>
            <person name="Leclercq S."/>
            <person name="Dittmer J."/>
            <person name="Bouchon D."/>
            <person name="Cordaux R."/>
        </authorList>
    </citation>
    <scope>NUCLEOTIDE SEQUENCE [LARGE SCALE GENOMIC DNA]</scope>
    <source>
        <strain evidence="13 14">Av</strain>
    </source>
</reference>
<dbReference type="InterPro" id="IPR044920">
    <property type="entry name" value="MnmG_C_subdom_sf"/>
</dbReference>
<dbReference type="InterPro" id="IPR036188">
    <property type="entry name" value="FAD/NAD-bd_sf"/>
</dbReference>
<dbReference type="InterPro" id="IPR049312">
    <property type="entry name" value="GIDA_C_N"/>
</dbReference>
<name>W8GGE3_9MOLU</name>
<dbReference type="PROSITE" id="PS01280">
    <property type="entry name" value="GIDA_1"/>
    <property type="match status" value="1"/>
</dbReference>
<accession>W8GGE3</accession>
<evidence type="ECO:0000256" key="2">
    <source>
        <dbReference type="ARBA" id="ARBA00003717"/>
    </source>
</evidence>
<dbReference type="EMBL" id="CP006932">
    <property type="protein sequence ID" value="AHK22678.1"/>
    <property type="molecule type" value="Genomic_DNA"/>
</dbReference>
<evidence type="ECO:0000256" key="7">
    <source>
        <dbReference type="ARBA" id="ARBA00022827"/>
    </source>
</evidence>
<dbReference type="GO" id="GO:0005829">
    <property type="term" value="C:cytosol"/>
    <property type="evidence" value="ECO:0007669"/>
    <property type="project" value="TreeGrafter"/>
</dbReference>
<evidence type="ECO:0000256" key="5">
    <source>
        <dbReference type="ARBA" id="ARBA00022630"/>
    </source>
</evidence>
<dbReference type="InterPro" id="IPR020595">
    <property type="entry name" value="MnmG-rel_CS"/>
</dbReference>
<dbReference type="FunFam" id="3.50.50.60:FF:000002">
    <property type="entry name" value="tRNA uridine 5-carboxymethylaminomethyl modification enzyme MnmG"/>
    <property type="match status" value="1"/>
</dbReference>
<dbReference type="InterPro" id="IPR002218">
    <property type="entry name" value="MnmG-rel"/>
</dbReference>
<dbReference type="Pfam" id="PF13932">
    <property type="entry name" value="SAM_GIDA_C"/>
    <property type="match status" value="1"/>
</dbReference>
<evidence type="ECO:0000256" key="4">
    <source>
        <dbReference type="ARBA" id="ARBA00020461"/>
    </source>
</evidence>
<dbReference type="GO" id="GO:0050660">
    <property type="term" value="F:flavin adenine dinucleotide binding"/>
    <property type="evidence" value="ECO:0007669"/>
    <property type="project" value="InterPro"/>
</dbReference>
<dbReference type="Proteomes" id="UP000019450">
    <property type="component" value="Chromosome"/>
</dbReference>
<evidence type="ECO:0000313" key="14">
    <source>
        <dbReference type="Proteomes" id="UP000019450"/>
    </source>
</evidence>
<dbReference type="AlphaFoldDB" id="W8GGE3"/>
<dbReference type="GO" id="GO:0002098">
    <property type="term" value="P:tRNA wobble uridine modification"/>
    <property type="evidence" value="ECO:0007669"/>
    <property type="project" value="InterPro"/>
</dbReference>
<evidence type="ECO:0000256" key="8">
    <source>
        <dbReference type="ARBA" id="ARBA00023027"/>
    </source>
</evidence>
<evidence type="ECO:0000256" key="6">
    <source>
        <dbReference type="ARBA" id="ARBA00022694"/>
    </source>
</evidence>
<keyword evidence="11" id="KW-0175">Coiled coil</keyword>
<dbReference type="SUPFAM" id="SSF51905">
    <property type="entry name" value="FAD/NAD(P)-binding domain"/>
    <property type="match status" value="1"/>
</dbReference>
<dbReference type="Pfam" id="PF01134">
    <property type="entry name" value="GIDA"/>
    <property type="match status" value="1"/>
</dbReference>
<gene>
    <name evidence="13" type="primary">mnmG</name>
    <name evidence="13" type="ORF">X271_00592</name>
</gene>
<dbReference type="GO" id="GO:0030488">
    <property type="term" value="P:tRNA methylation"/>
    <property type="evidence" value="ECO:0007669"/>
    <property type="project" value="TreeGrafter"/>
</dbReference>
<dbReference type="Gene3D" id="1.10.150.570">
    <property type="entry name" value="GidA associated domain, C-terminal subdomain"/>
    <property type="match status" value="1"/>
</dbReference>
<dbReference type="NCBIfam" id="TIGR00136">
    <property type="entry name" value="mnmG_gidA"/>
    <property type="match status" value="1"/>
</dbReference>
<feature type="domain" description="tRNA uridine 5-carboxymethylaminomethyl modification enzyme C-terminal subdomain" evidence="12">
    <location>
        <begin position="548"/>
        <end position="619"/>
    </location>
</feature>
<sequence>MKKYDVIIIGAGHAGVEAANVLNKQKIKTALITFKKSDISYLFCNVSIGGSAKGIVVKELYALGGLMPIVADQTQLQTKILNKSKGPAVQALRAQVDKLNYPKLMQEKILEMKYLDLIEDEVIDLSFDAKNKLNGVNTKKNKYIKANYILICTGTFLDSKIMQGTDIYRSGPNNLKTTSGVSLQFKKFNLQLLRLKTGTPPRVFKDSINFDKLKIEPGSNDPIYFSEKRLITKDYQNIPAWILYTNQKTHKIIRDNLDKSYLYSEEITGIGPRYCPSIEDKIKRFYQKDHHQVFLELESENLDTIYLSGLSSSLPKDIQDKFLKTLPGLEKVKIAKHAYAIEYDSLNPIQLKQTLELKKIPNLYTAGQINGTSGYEEAAAQGLVAAANIANKINKKSPFVLDRNEGYIGVMIDDLTSKGINDPYRLLSSRAEYRLLLRSDNAIRRLYKKAYKNSLIDNNTYDLWKKRIAKIDNLILKITNLKVTKKEQEIDELLKNKKISIKENTFPIINLLKRPEISIFDIDKILTLKLKDFFDLTIEEKKHLEVEIKFEGYIKKQEIEVRKYLKYQNLKIQDDFNYQDILNLSKEAKEKLTEFKPSTIHQAKNISGISPSDIIILMNFLNKKN</sequence>
<evidence type="ECO:0000313" key="13">
    <source>
        <dbReference type="EMBL" id="AHK22678.1"/>
    </source>
</evidence>
<dbReference type="Gene3D" id="3.50.50.60">
    <property type="entry name" value="FAD/NAD(P)-binding domain"/>
    <property type="match status" value="2"/>
</dbReference>
<evidence type="ECO:0000256" key="11">
    <source>
        <dbReference type="SAM" id="Coils"/>
    </source>
</evidence>
<keyword evidence="5" id="KW-0285">Flavoprotein</keyword>
<dbReference type="PANTHER" id="PTHR11806">
    <property type="entry name" value="GLUCOSE INHIBITED DIVISION PROTEIN A"/>
    <property type="match status" value="1"/>
</dbReference>
<dbReference type="Gene3D" id="1.10.10.1800">
    <property type="entry name" value="tRNA uridine 5-carboxymethylaminomethyl modification enzyme MnmG/GidA"/>
    <property type="match status" value="1"/>
</dbReference>
<dbReference type="FunFam" id="1.10.150.570:FF:000001">
    <property type="entry name" value="tRNA uridine 5-carboxymethylaminomethyl modification enzyme MnmG"/>
    <property type="match status" value="1"/>
</dbReference>
<dbReference type="HOGENOM" id="CLU_007831_2_2_14"/>